<dbReference type="Pfam" id="PF25155">
    <property type="entry name" value="NTF2_YvbJ"/>
    <property type="match status" value="1"/>
</dbReference>
<name>A0A9J6RCA6_9BACI</name>
<dbReference type="Proteomes" id="UP001084197">
    <property type="component" value="Unassembled WGS sequence"/>
</dbReference>
<dbReference type="AlphaFoldDB" id="A0A9J6RCA6"/>
<keyword evidence="1" id="KW-0472">Membrane</keyword>
<sequence length="476" mass="53706">MQFCKECGHELKKDAQFCPECGTPIGGSQKPPTVQQPATPKSPRQITLKQKIMVASVAAIVLLVFGGYQIGASITNPERLINQFEEALQEQDANALASLLESSDSRLEITSAGVENLLEVIAASPSSQPYYVDTLRSQAEAFKNNDSVYGDTIFTLKKEGKSAIFYDRYIIEVTPFYFSVSTNMVDTEITFGDEVIAVSDQDDYSKEHGPVLPGVYQLTATYQNEFATLETTNQLSLLNPYDQDYHVNLPIYGDYISLNAEYANIASEIEFFINDDAITVEQEETFGPVSTDGSLTAHASLAFPWGNITSERTAIDQNYIYLSVPKPFTNDLEETLIEMIHTFGEEYAALHDSPDDFSVVTVATDELLNGALADSVDDSGFWHRYWTGEHVKTMIDLDSFYLEHYNDTYYAYVETRIVFNSATAYDEEDLDEAELDEENNDWQIEFVYDEAEDAWLINHYQNLWSFSENNVMEIER</sequence>
<feature type="domain" description="YvbJ-like NTF2-like" evidence="5">
    <location>
        <begin position="336"/>
        <end position="460"/>
    </location>
</feature>
<feature type="domain" description="TcaA second" evidence="3">
    <location>
        <begin position="77"/>
        <end position="173"/>
    </location>
</feature>
<evidence type="ECO:0000256" key="1">
    <source>
        <dbReference type="SAM" id="Phobius"/>
    </source>
</evidence>
<dbReference type="GO" id="GO:0005886">
    <property type="term" value="C:plasma membrane"/>
    <property type="evidence" value="ECO:0007669"/>
    <property type="project" value="UniProtKB-SubCell"/>
</dbReference>
<dbReference type="Pfam" id="PF13240">
    <property type="entry name" value="Zn_Ribbon_1"/>
    <property type="match status" value="1"/>
</dbReference>
<gene>
    <name evidence="6" type="ORF">OWO01_07120</name>
</gene>
<evidence type="ECO:0000313" key="6">
    <source>
        <dbReference type="EMBL" id="MCZ0702979.1"/>
    </source>
</evidence>
<evidence type="ECO:0000259" key="2">
    <source>
        <dbReference type="Pfam" id="PF13240"/>
    </source>
</evidence>
<reference evidence="6" key="1">
    <citation type="submission" date="2022-11" db="EMBL/GenBank/DDBJ databases">
        <title>WGS of Natronobacillus azotifigens 24KS-1, an anaerobic diazotrophic haloalkaliphile from soda-rich habitats.</title>
        <authorList>
            <person name="Sorokin D.Y."/>
            <person name="Merkel A.Y."/>
        </authorList>
    </citation>
    <scope>NUCLEOTIDE SEQUENCE</scope>
    <source>
        <strain evidence="6">24KS-1</strain>
    </source>
</reference>
<accession>A0A9J6RCA6</accession>
<evidence type="ECO:0000259" key="5">
    <source>
        <dbReference type="Pfam" id="PF25155"/>
    </source>
</evidence>
<proteinExistence type="predicted"/>
<feature type="domain" description="TcaA 4th" evidence="4">
    <location>
        <begin position="253"/>
        <end position="323"/>
    </location>
</feature>
<evidence type="ECO:0000313" key="7">
    <source>
        <dbReference type="Proteomes" id="UP001084197"/>
    </source>
</evidence>
<dbReference type="PANTHER" id="PTHR40038:SF1">
    <property type="entry name" value="MEMBRANE-ASSOCIATED PROTEIN TCAA"/>
    <property type="match status" value="1"/>
</dbReference>
<dbReference type="RefSeq" id="WP_268779751.1">
    <property type="nucleotide sequence ID" value="NZ_JAPRAT010000011.1"/>
</dbReference>
<protein>
    <submittedName>
        <fullName evidence="6">Zinc-ribbon domain-containing protein</fullName>
    </submittedName>
</protein>
<feature type="domain" description="Zinc-ribbon" evidence="2">
    <location>
        <begin position="3"/>
        <end position="25"/>
    </location>
</feature>
<keyword evidence="7" id="KW-1185">Reference proteome</keyword>
<organism evidence="6 7">
    <name type="scientific">Natronobacillus azotifigens</name>
    <dbReference type="NCBI Taxonomy" id="472978"/>
    <lineage>
        <taxon>Bacteria</taxon>
        <taxon>Bacillati</taxon>
        <taxon>Bacillota</taxon>
        <taxon>Bacilli</taxon>
        <taxon>Bacillales</taxon>
        <taxon>Bacillaceae</taxon>
        <taxon>Natronobacillus</taxon>
    </lineage>
</organism>
<dbReference type="InterPro" id="IPR054529">
    <property type="entry name" value="TcaA_2nd"/>
</dbReference>
<dbReference type="InterPro" id="IPR026870">
    <property type="entry name" value="Zinc_ribbon_dom"/>
</dbReference>
<dbReference type="InterPro" id="IPR054530">
    <property type="entry name" value="TcaA_4th"/>
</dbReference>
<dbReference type="InterPro" id="IPR056902">
    <property type="entry name" value="NTF2_YvbJ"/>
</dbReference>
<dbReference type="EMBL" id="JAPRAT010000011">
    <property type="protein sequence ID" value="MCZ0702979.1"/>
    <property type="molecule type" value="Genomic_DNA"/>
</dbReference>
<dbReference type="PANTHER" id="PTHR40038">
    <property type="entry name" value="MEMBRANE-ASSOCIATED PROTEIN TCAA"/>
    <property type="match status" value="1"/>
</dbReference>
<evidence type="ECO:0000259" key="4">
    <source>
        <dbReference type="Pfam" id="PF22820"/>
    </source>
</evidence>
<keyword evidence="1" id="KW-1133">Transmembrane helix</keyword>
<evidence type="ECO:0000259" key="3">
    <source>
        <dbReference type="Pfam" id="PF22813"/>
    </source>
</evidence>
<comment type="caution">
    <text evidence="6">The sequence shown here is derived from an EMBL/GenBank/DDBJ whole genome shotgun (WGS) entry which is preliminary data.</text>
</comment>
<dbReference type="Pfam" id="PF22813">
    <property type="entry name" value="TcaA_2nd"/>
    <property type="match status" value="1"/>
</dbReference>
<keyword evidence="1" id="KW-0812">Transmembrane</keyword>
<feature type="transmembrane region" description="Helical" evidence="1">
    <location>
        <begin position="52"/>
        <end position="71"/>
    </location>
</feature>
<dbReference type="Pfam" id="PF22820">
    <property type="entry name" value="TcaA_3rd_4th"/>
    <property type="match status" value="1"/>
</dbReference>